<feature type="compositionally biased region" description="Basic and acidic residues" evidence="1">
    <location>
        <begin position="9"/>
        <end position="23"/>
    </location>
</feature>
<evidence type="ECO:0000256" key="1">
    <source>
        <dbReference type="SAM" id="MobiDB-lite"/>
    </source>
</evidence>
<proteinExistence type="predicted"/>
<feature type="region of interest" description="Disordered" evidence="1">
    <location>
        <begin position="1"/>
        <end position="30"/>
    </location>
</feature>
<accession>A0ABP9XSZ7</accession>
<dbReference type="Proteomes" id="UP001476247">
    <property type="component" value="Unassembled WGS sequence"/>
</dbReference>
<feature type="transmembrane region" description="Helical" evidence="2">
    <location>
        <begin position="221"/>
        <end position="240"/>
    </location>
</feature>
<evidence type="ECO:0000256" key="2">
    <source>
        <dbReference type="SAM" id="Phobius"/>
    </source>
</evidence>
<keyword evidence="2" id="KW-1133">Transmembrane helix</keyword>
<protein>
    <submittedName>
        <fullName evidence="3">Uncharacterized protein</fullName>
    </submittedName>
</protein>
<evidence type="ECO:0000313" key="3">
    <source>
        <dbReference type="EMBL" id="GAA5797904.1"/>
    </source>
</evidence>
<keyword evidence="4" id="KW-1185">Reference proteome</keyword>
<sequence>MKEKRKRVERNENGKGVERKQTEETSPPELSLWPINAGNSLIRKKKNILLGHQVLYTEEELSRHSLFHCDTPEELEESYTYHANARDTQHEFYYSRSNCNRKRILELTKRRCCDKTATIERRFSGVKKPIMFIGDRGHGIVSSIKGHQRFGGFQKQNKHGQNTLTLVTNEYNSSQTCLFCFDKLFHPVSATADKITIAKGTFICLSSNCPKAFKLMCRDKVSALAIGLTGLAYLLFGSIFPCFDETSTRTSNAQFFDSALDFLQKKQRMGSPTDGGNTF</sequence>
<organism evidence="3 4">
    <name type="scientific">Helicostylum pulchrum</name>
    <dbReference type="NCBI Taxonomy" id="562976"/>
    <lineage>
        <taxon>Eukaryota</taxon>
        <taxon>Fungi</taxon>
        <taxon>Fungi incertae sedis</taxon>
        <taxon>Mucoromycota</taxon>
        <taxon>Mucoromycotina</taxon>
        <taxon>Mucoromycetes</taxon>
        <taxon>Mucorales</taxon>
        <taxon>Mucorineae</taxon>
        <taxon>Mucoraceae</taxon>
        <taxon>Helicostylum</taxon>
    </lineage>
</organism>
<gene>
    <name evidence="3" type="ORF">HPULCUR_003300</name>
</gene>
<keyword evidence="2" id="KW-0812">Transmembrane</keyword>
<evidence type="ECO:0000313" key="4">
    <source>
        <dbReference type="Proteomes" id="UP001476247"/>
    </source>
</evidence>
<keyword evidence="2" id="KW-0472">Membrane</keyword>
<comment type="caution">
    <text evidence="3">The sequence shown here is derived from an EMBL/GenBank/DDBJ whole genome shotgun (WGS) entry which is preliminary data.</text>
</comment>
<name>A0ABP9XSZ7_9FUNG</name>
<reference evidence="3 4" key="1">
    <citation type="submission" date="2024-04" db="EMBL/GenBank/DDBJ databases">
        <title>genome sequences of Mucor flavus KT1a and Helicostylum pulchrum KT1b strains isolation_sourced from the surface of a dry-aged beef.</title>
        <authorList>
            <person name="Toyotome T."/>
            <person name="Hosono M."/>
            <person name="Torimaru M."/>
            <person name="Fukuda K."/>
            <person name="Mikami N."/>
        </authorList>
    </citation>
    <scope>NUCLEOTIDE SEQUENCE [LARGE SCALE GENOMIC DNA]</scope>
    <source>
        <strain evidence="3 4">KT1b</strain>
    </source>
</reference>
<dbReference type="EMBL" id="BAABUJ010000009">
    <property type="protein sequence ID" value="GAA5797904.1"/>
    <property type="molecule type" value="Genomic_DNA"/>
</dbReference>